<dbReference type="EMBL" id="JBHTIS010001589">
    <property type="protein sequence ID" value="MFD1048429.1"/>
    <property type="molecule type" value="Genomic_DNA"/>
</dbReference>
<comment type="caution">
    <text evidence="2">The sequence shown here is derived from an EMBL/GenBank/DDBJ whole genome shotgun (WGS) entry which is preliminary data.</text>
</comment>
<keyword evidence="3" id="KW-1185">Reference proteome</keyword>
<organism evidence="2 3">
    <name type="scientific">Kibdelosporangium lantanae</name>
    <dbReference type="NCBI Taxonomy" id="1497396"/>
    <lineage>
        <taxon>Bacteria</taxon>
        <taxon>Bacillati</taxon>
        <taxon>Actinomycetota</taxon>
        <taxon>Actinomycetes</taxon>
        <taxon>Pseudonocardiales</taxon>
        <taxon>Pseudonocardiaceae</taxon>
        <taxon>Kibdelosporangium</taxon>
    </lineage>
</organism>
<evidence type="ECO:0000313" key="3">
    <source>
        <dbReference type="Proteomes" id="UP001597045"/>
    </source>
</evidence>
<gene>
    <name evidence="2" type="ORF">ACFQ1S_24300</name>
</gene>
<dbReference type="Gene3D" id="1.10.101.10">
    <property type="entry name" value="PGBD-like superfamily/PGBD"/>
    <property type="match status" value="1"/>
</dbReference>
<feature type="domain" description="Peptidoglycan binding-like" evidence="1">
    <location>
        <begin position="13"/>
        <end position="66"/>
    </location>
</feature>
<sequence length="69" mass="7580">WSQNHPTLSLGSTGNAVRHAQCKLGKWGHPVAIDGQFGTQTRNAVKAVQRECNIDDDGIIGLHTWRCID</sequence>
<evidence type="ECO:0000259" key="1">
    <source>
        <dbReference type="Pfam" id="PF01471"/>
    </source>
</evidence>
<dbReference type="Pfam" id="PF01471">
    <property type="entry name" value="PG_binding_1"/>
    <property type="match status" value="1"/>
</dbReference>
<protein>
    <submittedName>
        <fullName evidence="2">Peptidoglycan-binding protein</fullName>
    </submittedName>
</protein>
<dbReference type="InterPro" id="IPR002477">
    <property type="entry name" value="Peptidoglycan-bd-like"/>
</dbReference>
<dbReference type="SUPFAM" id="SSF47090">
    <property type="entry name" value="PGBD-like"/>
    <property type="match status" value="1"/>
</dbReference>
<feature type="non-terminal residue" evidence="2">
    <location>
        <position position="1"/>
    </location>
</feature>
<dbReference type="InterPro" id="IPR036365">
    <property type="entry name" value="PGBD-like_sf"/>
</dbReference>
<dbReference type="Proteomes" id="UP001597045">
    <property type="component" value="Unassembled WGS sequence"/>
</dbReference>
<name>A0ABW3MGX2_9PSEU</name>
<proteinExistence type="predicted"/>
<reference evidence="3" key="1">
    <citation type="journal article" date="2019" name="Int. J. Syst. Evol. Microbiol.">
        <title>The Global Catalogue of Microorganisms (GCM) 10K type strain sequencing project: providing services to taxonomists for standard genome sequencing and annotation.</title>
        <authorList>
            <consortium name="The Broad Institute Genomics Platform"/>
            <consortium name="The Broad Institute Genome Sequencing Center for Infectious Disease"/>
            <person name="Wu L."/>
            <person name="Ma J."/>
        </authorList>
    </citation>
    <scope>NUCLEOTIDE SEQUENCE [LARGE SCALE GENOMIC DNA]</scope>
    <source>
        <strain evidence="3">JCM 31486</strain>
    </source>
</reference>
<evidence type="ECO:0000313" key="2">
    <source>
        <dbReference type="EMBL" id="MFD1048429.1"/>
    </source>
</evidence>
<dbReference type="InterPro" id="IPR036366">
    <property type="entry name" value="PGBDSf"/>
</dbReference>
<accession>A0ABW3MGX2</accession>